<sequence length="456" mass="50282">MLAFPSLAEARPNAPQAFCQQYPSSPDCLGRVITCDTCHDSTDPVLWNGYGLAVNAELAGRDFDTYLSEALAAVESEDADGDGESNLDEILVGTNPGRAESLWQPLPEPTGLENPWYALGEYDPVLAYRRMSALYCGQSPDYAALESLRALDSDEQRERVHEDLALCLDSAYWRGRGLRELADPRVRPLESVGMDTEVELYGVQLALADYYWDYRLWRYVLSDDRDLRELLTAQYHVIEGGDGALERVEGVQPNPLLGGGQPLEPEHRAGMITTQWFLVINTMLSPVPRTTAAHALRSYLDMDISRHEGIFPVEGEPTDIDGKGVQAPACAQCHSTLDPLAYVFANYHGIEYPSDNGKYDEERLVGVIDGWEPGQVTSVLFGEPVSSVPEWAAVASESVYFRRAMTNMFVEHALGREATPAEMSELAALVDSLPADGYSANRLIHRIVDTDAFGAP</sequence>
<name>A6GGI1_9BACT</name>
<organism evidence="5 6">
    <name type="scientific">Plesiocystis pacifica SIR-1</name>
    <dbReference type="NCBI Taxonomy" id="391625"/>
    <lineage>
        <taxon>Bacteria</taxon>
        <taxon>Pseudomonadati</taxon>
        <taxon>Myxococcota</taxon>
        <taxon>Polyangia</taxon>
        <taxon>Nannocystales</taxon>
        <taxon>Nannocystaceae</taxon>
        <taxon>Plesiocystis</taxon>
    </lineage>
</organism>
<dbReference type="Pfam" id="PF07624">
    <property type="entry name" value="PSD2"/>
    <property type="match status" value="1"/>
</dbReference>
<evidence type="ECO:0000313" key="5">
    <source>
        <dbReference type="EMBL" id="EDM75007.1"/>
    </source>
</evidence>
<evidence type="ECO:0000256" key="3">
    <source>
        <dbReference type="PROSITE-ProRule" id="PRU00433"/>
    </source>
</evidence>
<dbReference type="InterPro" id="IPR009056">
    <property type="entry name" value="Cyt_c-like_dom"/>
</dbReference>
<dbReference type="OrthoDB" id="5482054at2"/>
<evidence type="ECO:0000256" key="2">
    <source>
        <dbReference type="ARBA" id="ARBA00023004"/>
    </source>
</evidence>
<keyword evidence="1 3" id="KW-0479">Metal-binding</keyword>
<keyword evidence="6" id="KW-1185">Reference proteome</keyword>
<dbReference type="GO" id="GO:0020037">
    <property type="term" value="F:heme binding"/>
    <property type="evidence" value="ECO:0007669"/>
    <property type="project" value="InterPro"/>
</dbReference>
<feature type="domain" description="Cytochrome c" evidence="4">
    <location>
        <begin position="302"/>
        <end position="434"/>
    </location>
</feature>
<evidence type="ECO:0000256" key="1">
    <source>
        <dbReference type="ARBA" id="ARBA00022723"/>
    </source>
</evidence>
<keyword evidence="3" id="KW-0349">Heme</keyword>
<dbReference type="InterPro" id="IPR011478">
    <property type="entry name" value="DUF1585"/>
</dbReference>
<dbReference type="EMBL" id="ABCS01000107">
    <property type="protein sequence ID" value="EDM75007.1"/>
    <property type="molecule type" value="Genomic_DNA"/>
</dbReference>
<reference evidence="5 6" key="1">
    <citation type="submission" date="2007-06" db="EMBL/GenBank/DDBJ databases">
        <authorList>
            <person name="Shimkets L."/>
            <person name="Ferriera S."/>
            <person name="Johnson J."/>
            <person name="Kravitz S."/>
            <person name="Beeson K."/>
            <person name="Sutton G."/>
            <person name="Rogers Y.-H."/>
            <person name="Friedman R."/>
            <person name="Frazier M."/>
            <person name="Venter J.C."/>
        </authorList>
    </citation>
    <scope>NUCLEOTIDE SEQUENCE [LARGE SCALE GENOMIC DNA]</scope>
    <source>
        <strain evidence="5 6">SIR-1</strain>
    </source>
</reference>
<dbReference type="STRING" id="391625.PPSIR1_16940"/>
<comment type="caution">
    <text evidence="5">The sequence shown here is derived from an EMBL/GenBank/DDBJ whole genome shotgun (WGS) entry which is preliminary data.</text>
</comment>
<accession>A6GGI1</accession>
<evidence type="ECO:0000259" key="4">
    <source>
        <dbReference type="PROSITE" id="PS51007"/>
    </source>
</evidence>
<dbReference type="AlphaFoldDB" id="A6GGI1"/>
<dbReference type="GO" id="GO:0046872">
    <property type="term" value="F:metal ion binding"/>
    <property type="evidence" value="ECO:0007669"/>
    <property type="project" value="UniProtKB-KW"/>
</dbReference>
<proteinExistence type="predicted"/>
<gene>
    <name evidence="5" type="ORF">PPSIR1_16940</name>
</gene>
<evidence type="ECO:0000313" key="6">
    <source>
        <dbReference type="Proteomes" id="UP000005801"/>
    </source>
</evidence>
<dbReference type="PROSITE" id="PS51007">
    <property type="entry name" value="CYTC"/>
    <property type="match status" value="1"/>
</dbReference>
<dbReference type="RefSeq" id="WP_006975821.1">
    <property type="nucleotide sequence ID" value="NZ_ABCS01000107.1"/>
</dbReference>
<dbReference type="GO" id="GO:0009055">
    <property type="term" value="F:electron transfer activity"/>
    <property type="evidence" value="ECO:0007669"/>
    <property type="project" value="InterPro"/>
</dbReference>
<protein>
    <recommendedName>
        <fullName evidence="4">Cytochrome c domain-containing protein</fullName>
    </recommendedName>
</protein>
<dbReference type="Proteomes" id="UP000005801">
    <property type="component" value="Unassembled WGS sequence"/>
</dbReference>
<keyword evidence="2 3" id="KW-0408">Iron</keyword>